<dbReference type="AlphaFoldDB" id="A0A5B8NK69"/>
<reference evidence="2" key="1">
    <citation type="submission" date="2019-08" db="EMBL/GenBank/DDBJ databases">
        <title>Carotenoids and Carotenoid Binding Proteins in the Halophilic Cyanobacterium Euhalothece sp. ZM00.</title>
        <authorList>
            <person name="Cho S.M."/>
            <person name="Song J.Y."/>
            <person name="Park Y.-I."/>
        </authorList>
    </citation>
    <scope>NUCLEOTIDE SEQUENCE [LARGE SCALE GENOMIC DNA]</scope>
    <source>
        <strain evidence="2">Z-M001</strain>
    </source>
</reference>
<accession>A0A5B8NK69</accession>
<protein>
    <recommendedName>
        <fullName evidence="1">MnmC-like methyltransferase domain-containing protein</fullName>
    </recommendedName>
</protein>
<sequence length="289" mass="32766">MSFTPEPTSDGSYTFFSPDFEETFHSQQGAKQEAEEKFIIPAALDQKAQAQSSIKLLDICYGLGYNTASALETIWKVNPHCQVELIALELDYSVPTATIDYKLLDAWSSSIPDLLTTLAHQKQVNQDYFQGELLIGDARQTIQQVIARNFLADAIFLDPFSPPHCPQLWTVEFLALVAQCLHENGRLTTYSCAAAMRTALDLAGLAYTSTMGMNRRSTVASWKQDDLPPLSEQDLEHQKTRAAIPYRDLTLEDSVVTILKRRQKEQQDCTLETTSQWRKRWWHKILDNS</sequence>
<organism evidence="2 3">
    <name type="scientific">Euhalothece natronophila Z-M001</name>
    <dbReference type="NCBI Taxonomy" id="522448"/>
    <lineage>
        <taxon>Bacteria</taxon>
        <taxon>Bacillati</taxon>
        <taxon>Cyanobacteriota</taxon>
        <taxon>Cyanophyceae</taxon>
        <taxon>Oscillatoriophycideae</taxon>
        <taxon>Chroococcales</taxon>
        <taxon>Halothecacae</taxon>
        <taxon>Halothece cluster</taxon>
        <taxon>Euhalothece</taxon>
    </lineage>
</organism>
<dbReference type="Gene3D" id="3.40.50.150">
    <property type="entry name" value="Vaccinia Virus protein VP39"/>
    <property type="match status" value="1"/>
</dbReference>
<dbReference type="PANTHER" id="PTHR39963">
    <property type="entry name" value="SLL0983 PROTEIN"/>
    <property type="match status" value="1"/>
</dbReference>
<feature type="domain" description="MnmC-like methyltransferase" evidence="1">
    <location>
        <begin position="111"/>
        <end position="219"/>
    </location>
</feature>
<gene>
    <name evidence="2" type="ORF">FRE64_00130</name>
</gene>
<dbReference type="OrthoDB" id="9786494at2"/>
<dbReference type="RefSeq" id="WP_146294100.1">
    <property type="nucleotide sequence ID" value="NZ_CP042326.1"/>
</dbReference>
<dbReference type="Pfam" id="PF05430">
    <property type="entry name" value="Methyltransf_30"/>
    <property type="match status" value="1"/>
</dbReference>
<evidence type="ECO:0000313" key="3">
    <source>
        <dbReference type="Proteomes" id="UP000318453"/>
    </source>
</evidence>
<dbReference type="EMBL" id="CP042326">
    <property type="protein sequence ID" value="QDZ38489.1"/>
    <property type="molecule type" value="Genomic_DNA"/>
</dbReference>
<dbReference type="KEGG" id="enn:FRE64_00130"/>
<evidence type="ECO:0000313" key="2">
    <source>
        <dbReference type="EMBL" id="QDZ38489.1"/>
    </source>
</evidence>
<keyword evidence="3" id="KW-1185">Reference proteome</keyword>
<name>A0A5B8NK69_9CHRO</name>
<dbReference type="Proteomes" id="UP000318453">
    <property type="component" value="Chromosome"/>
</dbReference>
<dbReference type="InterPro" id="IPR029063">
    <property type="entry name" value="SAM-dependent_MTases_sf"/>
</dbReference>
<proteinExistence type="predicted"/>
<dbReference type="InterPro" id="IPR008471">
    <property type="entry name" value="MnmC-like_methylTransf"/>
</dbReference>
<dbReference type="GO" id="GO:0016645">
    <property type="term" value="F:oxidoreductase activity, acting on the CH-NH group of donors"/>
    <property type="evidence" value="ECO:0007669"/>
    <property type="project" value="InterPro"/>
</dbReference>
<dbReference type="SUPFAM" id="SSF53335">
    <property type="entry name" value="S-adenosyl-L-methionine-dependent methyltransferases"/>
    <property type="match status" value="1"/>
</dbReference>
<dbReference type="PANTHER" id="PTHR39963:SF1">
    <property type="entry name" value="MNMC-LIKE METHYLTRANSFERASE DOMAIN-CONTAINING PROTEIN"/>
    <property type="match status" value="1"/>
</dbReference>
<evidence type="ECO:0000259" key="1">
    <source>
        <dbReference type="Pfam" id="PF05430"/>
    </source>
</evidence>